<name>A0A3N4MJ82_9BACT</name>
<dbReference type="CDD" id="cd20736">
    <property type="entry name" value="PoNe_Nuclease"/>
    <property type="match status" value="1"/>
</dbReference>
<comment type="similarity">
    <text evidence="1 2">Belongs to the UPF0102 family.</text>
</comment>
<accession>A0A3N4MJ82</accession>
<organism evidence="3 4">
    <name type="scientific">Chitinophaga barathri</name>
    <dbReference type="NCBI Taxonomy" id="1647451"/>
    <lineage>
        <taxon>Bacteria</taxon>
        <taxon>Pseudomonadati</taxon>
        <taxon>Bacteroidota</taxon>
        <taxon>Chitinophagia</taxon>
        <taxon>Chitinophagales</taxon>
        <taxon>Chitinophagaceae</taxon>
        <taxon>Chitinophaga</taxon>
    </lineage>
</organism>
<dbReference type="InterPro" id="IPR003509">
    <property type="entry name" value="UPF0102_YraN-like"/>
</dbReference>
<proteinExistence type="inferred from homology"/>
<dbReference type="NCBIfam" id="NF009154">
    <property type="entry name" value="PRK12497.3-3"/>
    <property type="match status" value="1"/>
</dbReference>
<sequence>MASHHTLGKKGEEIAAAYLRGKQYSILHTNWKYGRKEIDIIAKQGDTLVFVEVKTRSGQAFGMPEEAVNGLKEEHLRRVAECYLEQFAPGSSDIRFDILAITITVNNPMEIIHFEDVF</sequence>
<evidence type="ECO:0000256" key="1">
    <source>
        <dbReference type="ARBA" id="ARBA00006738"/>
    </source>
</evidence>
<dbReference type="EMBL" id="RMBX01000010">
    <property type="protein sequence ID" value="RPD39739.1"/>
    <property type="molecule type" value="Genomic_DNA"/>
</dbReference>
<comment type="caution">
    <text evidence="3">The sequence shown here is derived from an EMBL/GenBank/DDBJ whole genome shotgun (WGS) entry which is preliminary data.</text>
</comment>
<dbReference type="PANTHER" id="PTHR34039:SF1">
    <property type="entry name" value="UPF0102 PROTEIN YRAN"/>
    <property type="match status" value="1"/>
</dbReference>
<dbReference type="HAMAP" id="MF_00048">
    <property type="entry name" value="UPF0102"/>
    <property type="match status" value="1"/>
</dbReference>
<dbReference type="Gene3D" id="3.40.1350.10">
    <property type="match status" value="1"/>
</dbReference>
<keyword evidence="4" id="KW-1185">Reference proteome</keyword>
<dbReference type="NCBIfam" id="NF009150">
    <property type="entry name" value="PRK12497.1-3"/>
    <property type="match status" value="1"/>
</dbReference>
<gene>
    <name evidence="3" type="ORF">EG028_19055</name>
</gene>
<dbReference type="Proteomes" id="UP000279089">
    <property type="component" value="Unassembled WGS sequence"/>
</dbReference>
<dbReference type="RefSeq" id="WP_120515877.1">
    <property type="nucleotide sequence ID" value="NZ_QXZY01000004.1"/>
</dbReference>
<dbReference type="InterPro" id="IPR011335">
    <property type="entry name" value="Restrct_endonuc-II-like"/>
</dbReference>
<dbReference type="AlphaFoldDB" id="A0A3N4MJ82"/>
<evidence type="ECO:0000313" key="4">
    <source>
        <dbReference type="Proteomes" id="UP000279089"/>
    </source>
</evidence>
<protein>
    <recommendedName>
        <fullName evidence="2">UPF0102 protein EG028_19055</fullName>
    </recommendedName>
</protein>
<dbReference type="InterPro" id="IPR011856">
    <property type="entry name" value="tRNA_endonuc-like_dom_sf"/>
</dbReference>
<reference evidence="4" key="1">
    <citation type="submission" date="2018-11" db="EMBL/GenBank/DDBJ databases">
        <title>Chitinophaga lutea sp.nov., isolate from arsenic contaminated soil.</title>
        <authorList>
            <person name="Zong Y."/>
        </authorList>
    </citation>
    <scope>NUCLEOTIDE SEQUENCE [LARGE SCALE GENOMIC DNA]</scope>
    <source>
        <strain evidence="4">YLT18</strain>
    </source>
</reference>
<dbReference type="PANTHER" id="PTHR34039">
    <property type="entry name" value="UPF0102 PROTEIN YRAN"/>
    <property type="match status" value="1"/>
</dbReference>
<dbReference type="Pfam" id="PF02021">
    <property type="entry name" value="UPF0102"/>
    <property type="match status" value="1"/>
</dbReference>
<evidence type="ECO:0000256" key="2">
    <source>
        <dbReference type="HAMAP-Rule" id="MF_00048"/>
    </source>
</evidence>
<dbReference type="GO" id="GO:0003676">
    <property type="term" value="F:nucleic acid binding"/>
    <property type="evidence" value="ECO:0007669"/>
    <property type="project" value="InterPro"/>
</dbReference>
<dbReference type="SUPFAM" id="SSF52980">
    <property type="entry name" value="Restriction endonuclease-like"/>
    <property type="match status" value="1"/>
</dbReference>
<dbReference type="OrthoDB" id="9802516at2"/>
<evidence type="ECO:0000313" key="3">
    <source>
        <dbReference type="EMBL" id="RPD39739.1"/>
    </source>
</evidence>